<organism evidence="1">
    <name type="scientific">Graphocephala atropunctata</name>
    <dbReference type="NCBI Taxonomy" id="36148"/>
    <lineage>
        <taxon>Eukaryota</taxon>
        <taxon>Metazoa</taxon>
        <taxon>Ecdysozoa</taxon>
        <taxon>Arthropoda</taxon>
        <taxon>Hexapoda</taxon>
        <taxon>Insecta</taxon>
        <taxon>Pterygota</taxon>
        <taxon>Neoptera</taxon>
        <taxon>Paraneoptera</taxon>
        <taxon>Hemiptera</taxon>
        <taxon>Auchenorrhyncha</taxon>
        <taxon>Membracoidea</taxon>
        <taxon>Cicadellidae</taxon>
        <taxon>Cicadellinae</taxon>
        <taxon>Cicadellini</taxon>
        <taxon>Graphocephala</taxon>
    </lineage>
</organism>
<gene>
    <name evidence="1" type="ORF">g.46691</name>
</gene>
<dbReference type="EMBL" id="GEBQ01011745">
    <property type="protein sequence ID" value="JAT28232.1"/>
    <property type="molecule type" value="Transcribed_RNA"/>
</dbReference>
<protein>
    <submittedName>
        <fullName evidence="1">Uncharacterized protein</fullName>
    </submittedName>
</protein>
<reference evidence="1" key="1">
    <citation type="submission" date="2015-11" db="EMBL/GenBank/DDBJ databases">
        <title>De novo transcriptome assembly of four potential Pierce s Disease insect vectors from Arizona vineyards.</title>
        <authorList>
            <person name="Tassone E.E."/>
        </authorList>
    </citation>
    <scope>NUCLEOTIDE SEQUENCE</scope>
</reference>
<proteinExistence type="predicted"/>
<dbReference type="AlphaFoldDB" id="A0A1B6LX12"/>
<feature type="non-terminal residue" evidence="1">
    <location>
        <position position="145"/>
    </location>
</feature>
<accession>A0A1B6LX12</accession>
<evidence type="ECO:0000313" key="1">
    <source>
        <dbReference type="EMBL" id="JAT28232.1"/>
    </source>
</evidence>
<name>A0A1B6LX12_9HEMI</name>
<feature type="non-terminal residue" evidence="1">
    <location>
        <position position="1"/>
    </location>
</feature>
<sequence length="145" mass="17055">LQSLYQFPVTWNWDEVYEAPCAEAAFKAFNTTLATALNTACPKIPLRLKKRFKPKHFADEEAFKLKERYLQSLYQFPVTWNWDEVYEAPCAEAAFKAFNTTLATALNTACPKIPLRLKKRFKPKHFADEEAFKLKERYLQSLYQF</sequence>